<keyword evidence="3" id="KW-1185">Reference proteome</keyword>
<reference evidence="2" key="1">
    <citation type="submission" date="2021-06" db="EMBL/GenBank/DDBJ databases">
        <authorList>
            <person name="Hodson N. C."/>
            <person name="Mongue J. A."/>
            <person name="Jaron S. K."/>
        </authorList>
    </citation>
    <scope>NUCLEOTIDE SEQUENCE</scope>
</reference>
<name>A0A8J2JM62_9HEXA</name>
<comment type="caution">
    <text evidence="2">The sequence shown here is derived from an EMBL/GenBank/DDBJ whole genome shotgun (WGS) entry which is preliminary data.</text>
</comment>
<sequence>MSASTSRNKGSSASIMPHQTSSTSSTTAPGLSTRGGLKRQKSHGGYAGRGGGGSSSAAAAAVVINAAAATAVMTTGAGAPGPFRGPSTDSQQSRVSLQVPPAPGGSLAGTPLLPPKTYRGRVTGVNNNNSNGPHTSSNIMGHGGPPTVAVPLVHQYSDTTTGGTRSDNNVVTGPGGTGTKRETFKWSGVIVSFDADSVKIENEVNGAPPGIKTIGKE</sequence>
<feature type="compositionally biased region" description="Gly residues" evidence="1">
    <location>
        <begin position="45"/>
        <end position="54"/>
    </location>
</feature>
<proteinExistence type="predicted"/>
<feature type="non-terminal residue" evidence="2">
    <location>
        <position position="217"/>
    </location>
</feature>
<dbReference type="EMBL" id="CAJVCH010091823">
    <property type="protein sequence ID" value="CAG7722711.1"/>
    <property type="molecule type" value="Genomic_DNA"/>
</dbReference>
<dbReference type="AlphaFoldDB" id="A0A8J2JM62"/>
<accession>A0A8J2JM62</accession>
<organism evidence="2 3">
    <name type="scientific">Allacma fusca</name>
    <dbReference type="NCBI Taxonomy" id="39272"/>
    <lineage>
        <taxon>Eukaryota</taxon>
        <taxon>Metazoa</taxon>
        <taxon>Ecdysozoa</taxon>
        <taxon>Arthropoda</taxon>
        <taxon>Hexapoda</taxon>
        <taxon>Collembola</taxon>
        <taxon>Symphypleona</taxon>
        <taxon>Sminthuridae</taxon>
        <taxon>Allacma</taxon>
    </lineage>
</organism>
<feature type="compositionally biased region" description="Polar residues" evidence="1">
    <location>
        <begin position="87"/>
        <end position="96"/>
    </location>
</feature>
<evidence type="ECO:0000313" key="2">
    <source>
        <dbReference type="EMBL" id="CAG7722711.1"/>
    </source>
</evidence>
<evidence type="ECO:0000313" key="3">
    <source>
        <dbReference type="Proteomes" id="UP000708208"/>
    </source>
</evidence>
<feature type="compositionally biased region" description="Polar residues" evidence="1">
    <location>
        <begin position="1"/>
        <end position="30"/>
    </location>
</feature>
<feature type="region of interest" description="Disordered" evidence="1">
    <location>
        <begin position="1"/>
        <end position="57"/>
    </location>
</feature>
<feature type="region of interest" description="Disordered" evidence="1">
    <location>
        <begin position="79"/>
        <end position="115"/>
    </location>
</feature>
<protein>
    <submittedName>
        <fullName evidence="2">Uncharacterized protein</fullName>
    </submittedName>
</protein>
<evidence type="ECO:0000256" key="1">
    <source>
        <dbReference type="SAM" id="MobiDB-lite"/>
    </source>
</evidence>
<dbReference type="Proteomes" id="UP000708208">
    <property type="component" value="Unassembled WGS sequence"/>
</dbReference>
<feature type="compositionally biased region" description="Polar residues" evidence="1">
    <location>
        <begin position="159"/>
        <end position="171"/>
    </location>
</feature>
<gene>
    <name evidence="2" type="ORF">AFUS01_LOCUS11830</name>
</gene>
<feature type="region of interest" description="Disordered" evidence="1">
    <location>
        <begin position="159"/>
        <end position="180"/>
    </location>
</feature>